<gene>
    <name evidence="12" type="primary">Wnt2</name>
</gene>
<dbReference type="GO" id="GO:0060560">
    <property type="term" value="P:developmental growth involved in morphogenesis"/>
    <property type="evidence" value="ECO:0007669"/>
    <property type="project" value="UniProtKB-ARBA"/>
</dbReference>
<keyword evidence="5" id="KW-0272">Extracellular matrix</keyword>
<feature type="transmembrane region" description="Helical" evidence="11">
    <location>
        <begin position="12"/>
        <end position="32"/>
    </location>
</feature>
<accession>A0A2H8TSE9</accession>
<dbReference type="PROSITE" id="PS00246">
    <property type="entry name" value="WNT1"/>
    <property type="match status" value="1"/>
</dbReference>
<dbReference type="GO" id="GO:0007517">
    <property type="term" value="P:muscle organ development"/>
    <property type="evidence" value="ECO:0007669"/>
    <property type="project" value="UniProtKB-ARBA"/>
</dbReference>
<dbReference type="PANTHER" id="PTHR12027:SF112">
    <property type="entry name" value="PROTEIN WNT-2"/>
    <property type="match status" value="1"/>
</dbReference>
<organism evidence="12">
    <name type="scientific">Melanaphis sacchari</name>
    <dbReference type="NCBI Taxonomy" id="742174"/>
    <lineage>
        <taxon>Eukaryota</taxon>
        <taxon>Metazoa</taxon>
        <taxon>Ecdysozoa</taxon>
        <taxon>Arthropoda</taxon>
        <taxon>Hexapoda</taxon>
        <taxon>Insecta</taxon>
        <taxon>Pterygota</taxon>
        <taxon>Neoptera</taxon>
        <taxon>Paraneoptera</taxon>
        <taxon>Hemiptera</taxon>
        <taxon>Sternorrhyncha</taxon>
        <taxon>Aphidomorpha</taxon>
        <taxon>Aphidoidea</taxon>
        <taxon>Aphididae</taxon>
        <taxon>Aphidini</taxon>
        <taxon>Melanaphis</taxon>
    </lineage>
</organism>
<dbReference type="GO" id="GO:0005615">
    <property type="term" value="C:extracellular space"/>
    <property type="evidence" value="ECO:0007669"/>
    <property type="project" value="TreeGrafter"/>
</dbReference>
<comment type="subcellular location">
    <subcellularLocation>
        <location evidence="1 10">Secreted</location>
        <location evidence="1 10">Extracellular space</location>
        <location evidence="1 10">Extracellular matrix</location>
    </subcellularLocation>
</comment>
<sequence>MRTVQTGIIIKALFWNILLAVNFRILASAFGAQVICNKIVGLTAGQRRICAAAPDAMAAVGHGIRMAKQECQQQFSTHRWNCTGLSKGNPFGHLQITASREAAYMYAVISAGVTYALMDACSRGNISICGCDAHYPSALDDGPAATAWKWGGCSVDLGFGMGFARKFLDAQESDPNDSRSLMNLHNNKAGRKIVKMLLNTDCKCHGVSGSCTMKTCWHSLPHFREVGKALMRKYRKARSVQAAGAVTAVIGGNPQRASGKRSSRRLRLRLRSARSAATGSADEEEPKITELVYLEQSPNYCDRDFGTGSLGTYGRSCNRTSEGTDGCDLMCCGRGYNTHQFTRTKQCRCTFYWCCYVKCDTCVERTEEYSCK</sequence>
<evidence type="ECO:0000256" key="3">
    <source>
        <dbReference type="ARBA" id="ARBA00022473"/>
    </source>
</evidence>
<dbReference type="InterPro" id="IPR005817">
    <property type="entry name" value="Wnt"/>
</dbReference>
<evidence type="ECO:0000313" key="12">
    <source>
        <dbReference type="EMBL" id="MBW17117.1"/>
    </source>
</evidence>
<dbReference type="InterPro" id="IPR018161">
    <property type="entry name" value="Wnt_CS"/>
</dbReference>
<dbReference type="GO" id="GO:0000902">
    <property type="term" value="P:cell morphogenesis"/>
    <property type="evidence" value="ECO:0007669"/>
    <property type="project" value="UniProtKB-ARBA"/>
</dbReference>
<dbReference type="EMBL" id="GFXV01005312">
    <property type="protein sequence ID" value="MBW17117.1"/>
    <property type="molecule type" value="Transcribed_RNA"/>
</dbReference>
<dbReference type="GO" id="GO:0030182">
    <property type="term" value="P:neuron differentiation"/>
    <property type="evidence" value="ECO:0007669"/>
    <property type="project" value="TreeGrafter"/>
</dbReference>
<comment type="function">
    <text evidence="10">Ligand for members of the frizzled family of seven transmembrane receptors.</text>
</comment>
<dbReference type="SMART" id="SM00097">
    <property type="entry name" value="WNT1"/>
    <property type="match status" value="1"/>
</dbReference>
<evidence type="ECO:0000256" key="10">
    <source>
        <dbReference type="RuleBase" id="RU003500"/>
    </source>
</evidence>
<evidence type="ECO:0000256" key="8">
    <source>
        <dbReference type="ARBA" id="ARBA00023180"/>
    </source>
</evidence>
<dbReference type="Gene3D" id="3.30.2460.20">
    <property type="match status" value="1"/>
</dbReference>
<evidence type="ECO:0000256" key="9">
    <source>
        <dbReference type="ARBA" id="ARBA00023288"/>
    </source>
</evidence>
<dbReference type="OrthoDB" id="5945655at2759"/>
<keyword evidence="4" id="KW-0964">Secreted</keyword>
<proteinExistence type="inferred from homology"/>
<evidence type="ECO:0000256" key="2">
    <source>
        <dbReference type="ARBA" id="ARBA00005683"/>
    </source>
</evidence>
<dbReference type="InterPro" id="IPR043158">
    <property type="entry name" value="Wnt_C"/>
</dbReference>
<keyword evidence="9" id="KW-0449">Lipoprotein</keyword>
<dbReference type="PANTHER" id="PTHR12027">
    <property type="entry name" value="WNT RELATED"/>
    <property type="match status" value="1"/>
</dbReference>
<dbReference type="FunFam" id="3.30.2460.20:FF:000001">
    <property type="entry name" value="Wnt homolog"/>
    <property type="match status" value="1"/>
</dbReference>
<reference evidence="12" key="1">
    <citation type="submission" date="2017-10" db="EMBL/GenBank/DDBJ databases">
        <title>Transcriptome Assembly of Sugarcane Aphid Adults.</title>
        <authorList>
            <person name="Scully E.D."/>
            <person name="Palmer N.A."/>
            <person name="Geib S.M."/>
            <person name="Sarath G."/>
            <person name="Sattler S.E."/>
        </authorList>
    </citation>
    <scope>NUCLEOTIDE SEQUENCE</scope>
    <source>
        <tissue evidence="12">Whole body</tissue>
    </source>
</reference>
<keyword evidence="11" id="KW-0812">Transmembrane</keyword>
<comment type="similarity">
    <text evidence="2 10">Belongs to the Wnt family.</text>
</comment>
<keyword evidence="11" id="KW-0472">Membrane</keyword>
<evidence type="ECO:0000256" key="7">
    <source>
        <dbReference type="ARBA" id="ARBA00023157"/>
    </source>
</evidence>
<dbReference type="GO" id="GO:0005109">
    <property type="term" value="F:frizzled binding"/>
    <property type="evidence" value="ECO:0007669"/>
    <property type="project" value="TreeGrafter"/>
</dbReference>
<keyword evidence="8" id="KW-0325">Glycoprotein</keyword>
<dbReference type="AlphaFoldDB" id="A0A2H8TSE9"/>
<dbReference type="GO" id="GO:0060070">
    <property type="term" value="P:canonical Wnt signaling pathway"/>
    <property type="evidence" value="ECO:0007669"/>
    <property type="project" value="TreeGrafter"/>
</dbReference>
<dbReference type="Pfam" id="PF00110">
    <property type="entry name" value="wnt"/>
    <property type="match status" value="1"/>
</dbReference>
<evidence type="ECO:0000256" key="4">
    <source>
        <dbReference type="ARBA" id="ARBA00022525"/>
    </source>
</evidence>
<name>A0A2H8TSE9_9HEMI</name>
<dbReference type="GO" id="GO:0046330">
    <property type="term" value="P:positive regulation of JNK cascade"/>
    <property type="evidence" value="ECO:0007669"/>
    <property type="project" value="TreeGrafter"/>
</dbReference>
<dbReference type="GO" id="GO:0045165">
    <property type="term" value="P:cell fate commitment"/>
    <property type="evidence" value="ECO:0007669"/>
    <property type="project" value="TreeGrafter"/>
</dbReference>
<keyword evidence="6 10" id="KW-0879">Wnt signaling pathway</keyword>
<keyword evidence="7" id="KW-1015">Disulfide bond</keyword>
<evidence type="ECO:0000256" key="1">
    <source>
        <dbReference type="ARBA" id="ARBA00004498"/>
    </source>
</evidence>
<keyword evidence="3 10" id="KW-0217">Developmental protein</keyword>
<dbReference type="GO" id="GO:0005125">
    <property type="term" value="F:cytokine activity"/>
    <property type="evidence" value="ECO:0007669"/>
    <property type="project" value="TreeGrafter"/>
</dbReference>
<keyword evidence="11" id="KW-1133">Transmembrane helix</keyword>
<evidence type="ECO:0000256" key="6">
    <source>
        <dbReference type="ARBA" id="ARBA00022687"/>
    </source>
</evidence>
<protein>
    <recommendedName>
        <fullName evidence="10">Protein Wnt</fullName>
    </recommendedName>
</protein>
<evidence type="ECO:0000256" key="11">
    <source>
        <dbReference type="SAM" id="Phobius"/>
    </source>
</evidence>
<dbReference type="PRINTS" id="PR01349">
    <property type="entry name" value="WNTPROTEIN"/>
</dbReference>
<evidence type="ECO:0000256" key="5">
    <source>
        <dbReference type="ARBA" id="ARBA00022530"/>
    </source>
</evidence>